<comment type="caution">
    <text evidence="2">The sequence shown here is derived from an EMBL/GenBank/DDBJ whole genome shotgun (WGS) entry which is preliminary data.</text>
</comment>
<name>A0A8H3VZ34_9PEZI</name>
<dbReference type="SUPFAM" id="SSF50630">
    <property type="entry name" value="Acid proteases"/>
    <property type="match status" value="2"/>
</dbReference>
<dbReference type="EMBL" id="WOWK01000098">
    <property type="protein sequence ID" value="KAF0319231.1"/>
    <property type="molecule type" value="Genomic_DNA"/>
</dbReference>
<feature type="compositionally biased region" description="Basic and acidic residues" evidence="1">
    <location>
        <begin position="315"/>
        <end position="334"/>
    </location>
</feature>
<feature type="compositionally biased region" description="Polar residues" evidence="1">
    <location>
        <begin position="372"/>
        <end position="388"/>
    </location>
</feature>
<dbReference type="InterPro" id="IPR021109">
    <property type="entry name" value="Peptidase_aspartic_dom_sf"/>
</dbReference>
<feature type="non-terminal residue" evidence="2">
    <location>
        <position position="1"/>
    </location>
</feature>
<evidence type="ECO:0000256" key="1">
    <source>
        <dbReference type="SAM" id="MobiDB-lite"/>
    </source>
</evidence>
<dbReference type="Gene3D" id="2.40.70.10">
    <property type="entry name" value="Acid Proteases"/>
    <property type="match status" value="2"/>
</dbReference>
<gene>
    <name evidence="2" type="ORF">GQ607_013480</name>
</gene>
<feature type="region of interest" description="Disordered" evidence="1">
    <location>
        <begin position="314"/>
        <end position="334"/>
    </location>
</feature>
<dbReference type="CDD" id="cd00303">
    <property type="entry name" value="retropepsin_like"/>
    <property type="match status" value="2"/>
</dbReference>
<evidence type="ECO:0000313" key="3">
    <source>
        <dbReference type="Proteomes" id="UP000434172"/>
    </source>
</evidence>
<keyword evidence="3" id="KW-1185">Reference proteome</keyword>
<accession>A0A8H3VZ34</accession>
<dbReference type="Proteomes" id="UP000434172">
    <property type="component" value="Unassembled WGS sequence"/>
</dbReference>
<dbReference type="Pfam" id="PF13650">
    <property type="entry name" value="Asp_protease_2"/>
    <property type="match status" value="1"/>
</dbReference>
<proteinExistence type="predicted"/>
<dbReference type="AlphaFoldDB" id="A0A8H3VZ34"/>
<protein>
    <submittedName>
        <fullName evidence="2">Uncharacterized protein</fullName>
    </submittedName>
</protein>
<sequence>DMFLQMLATIKRTIDNIQSSAFIEGPSSTLRRVVSWKRRSMAQGLKFEVNGSLNGMAVVAVPDTGSCFNIISGQKARSLGLKVIPGTHGQMSLPNGRKATSPGQVKLTFTFDGEKETHDLLCSVLPSATRDLVLGSAFLKATKTMTRYAHRLKRIFCSLAQPLINLIGAEQDILGGYINGSECLAVPDTGSDVMAISLKHARRLGLKIHRRERHRTLVEFLDGSRVRTKGIAQAEWQFAYGEPTIRCDFHVIKGLPVDAILNNTMLDEYDVFRQYEERIGSSESLQSTASLGIYGMSLVEVCEQKIRSLSDSYLDDVKSDDPFTPEKVERERARRDEIRDAIAQIPDETLRATKQHQEYLRKRLWDELRNSHLQSKNSPGSTPETSSKPSHRNQSRRDARRVPNAIQSNNIGARQLEEGLTVYDSSSSQAIPRSRKGLKALRRLFR</sequence>
<feature type="region of interest" description="Disordered" evidence="1">
    <location>
        <begin position="372"/>
        <end position="413"/>
    </location>
</feature>
<organism evidence="2 3">
    <name type="scientific">Colletotrichum asianum</name>
    <dbReference type="NCBI Taxonomy" id="702518"/>
    <lineage>
        <taxon>Eukaryota</taxon>
        <taxon>Fungi</taxon>
        <taxon>Dikarya</taxon>
        <taxon>Ascomycota</taxon>
        <taxon>Pezizomycotina</taxon>
        <taxon>Sordariomycetes</taxon>
        <taxon>Hypocreomycetidae</taxon>
        <taxon>Glomerellales</taxon>
        <taxon>Glomerellaceae</taxon>
        <taxon>Colletotrichum</taxon>
        <taxon>Colletotrichum gloeosporioides species complex</taxon>
    </lineage>
</organism>
<reference evidence="2 3" key="1">
    <citation type="submission" date="2019-12" db="EMBL/GenBank/DDBJ databases">
        <title>A genome sequence resource for the geographically widespread anthracnose pathogen Colletotrichum asianum.</title>
        <authorList>
            <person name="Meng Y."/>
        </authorList>
    </citation>
    <scope>NUCLEOTIDE SEQUENCE [LARGE SCALE GENOMIC DNA]</scope>
    <source>
        <strain evidence="2 3">ICMP 18580</strain>
    </source>
</reference>
<evidence type="ECO:0000313" key="2">
    <source>
        <dbReference type="EMBL" id="KAF0319231.1"/>
    </source>
</evidence>
<dbReference type="OrthoDB" id="6079484at2759"/>